<dbReference type="AlphaFoldDB" id="A0A923LKX8"/>
<comment type="caution">
    <text evidence="1">The sequence shown here is derived from an EMBL/GenBank/DDBJ whole genome shotgun (WGS) entry which is preliminary data.</text>
</comment>
<evidence type="ECO:0008006" key="3">
    <source>
        <dbReference type="Google" id="ProtNLM"/>
    </source>
</evidence>
<protein>
    <recommendedName>
        <fullName evidence="3">Chloramphenicol resistance protein</fullName>
    </recommendedName>
</protein>
<sequence length="141" mass="16451">MSNKTMQKPVISSICEYIMSCPFMENGKVDIPSLEEGMPYSIDLADEGKIYKKYTDGTCIRQIIFKLSSIALYDAQLRQKIVKDGFPQYFEEWLEEQRAEEKYPTLSGYTPIDIQIIEDGWAFSEKEETARFQLIGRFIYK</sequence>
<dbReference type="Proteomes" id="UP000652477">
    <property type="component" value="Unassembled WGS sequence"/>
</dbReference>
<dbReference type="EMBL" id="JACOPF010000003">
    <property type="protein sequence ID" value="MBC5689829.1"/>
    <property type="molecule type" value="Genomic_DNA"/>
</dbReference>
<organism evidence="1 2">
    <name type="scientific">Mediterraneibacter hominis</name>
    <dbReference type="NCBI Taxonomy" id="2763054"/>
    <lineage>
        <taxon>Bacteria</taxon>
        <taxon>Bacillati</taxon>
        <taxon>Bacillota</taxon>
        <taxon>Clostridia</taxon>
        <taxon>Lachnospirales</taxon>
        <taxon>Lachnospiraceae</taxon>
        <taxon>Mediterraneibacter</taxon>
    </lineage>
</organism>
<gene>
    <name evidence="1" type="ORF">H8S37_13010</name>
</gene>
<evidence type="ECO:0000313" key="2">
    <source>
        <dbReference type="Proteomes" id="UP000652477"/>
    </source>
</evidence>
<proteinExistence type="predicted"/>
<name>A0A923LKX8_9FIRM</name>
<keyword evidence="2" id="KW-1185">Reference proteome</keyword>
<accession>A0A923LKX8</accession>
<evidence type="ECO:0000313" key="1">
    <source>
        <dbReference type="EMBL" id="MBC5689829.1"/>
    </source>
</evidence>
<reference evidence="1" key="1">
    <citation type="submission" date="2020-08" db="EMBL/GenBank/DDBJ databases">
        <title>Genome public.</title>
        <authorList>
            <person name="Liu C."/>
            <person name="Sun Q."/>
        </authorList>
    </citation>
    <scope>NUCLEOTIDE SEQUENCE</scope>
    <source>
        <strain evidence="1">NSJ-55</strain>
    </source>
</reference>
<dbReference type="RefSeq" id="WP_186876500.1">
    <property type="nucleotide sequence ID" value="NZ_JACOPF010000003.1"/>
</dbReference>